<dbReference type="AlphaFoldDB" id="A0A5C3QEC9"/>
<dbReference type="Proteomes" id="UP000305067">
    <property type="component" value="Unassembled WGS sequence"/>
</dbReference>
<name>A0A5C3QEC9_9AGAR</name>
<evidence type="ECO:0000313" key="1">
    <source>
        <dbReference type="EMBL" id="TFL00435.1"/>
    </source>
</evidence>
<accession>A0A5C3QEC9</accession>
<evidence type="ECO:0000313" key="2">
    <source>
        <dbReference type="Proteomes" id="UP000305067"/>
    </source>
</evidence>
<dbReference type="EMBL" id="ML178829">
    <property type="protein sequence ID" value="TFL00435.1"/>
    <property type="molecule type" value="Genomic_DNA"/>
</dbReference>
<gene>
    <name evidence="1" type="ORF">BDV98DRAFT_115827</name>
</gene>
<organism evidence="1 2">
    <name type="scientific">Pterulicium gracile</name>
    <dbReference type="NCBI Taxonomy" id="1884261"/>
    <lineage>
        <taxon>Eukaryota</taxon>
        <taxon>Fungi</taxon>
        <taxon>Dikarya</taxon>
        <taxon>Basidiomycota</taxon>
        <taxon>Agaricomycotina</taxon>
        <taxon>Agaricomycetes</taxon>
        <taxon>Agaricomycetidae</taxon>
        <taxon>Agaricales</taxon>
        <taxon>Pleurotineae</taxon>
        <taxon>Pterulaceae</taxon>
        <taxon>Pterulicium</taxon>
    </lineage>
</organism>
<sequence>MLTSPSSRIHRSLLLCLRIKATWRESLQALATYPRTFHSKRPAAQRTINHIFHQVLELAAAVARSFRVLISTGEGFWLLTPEVGHETLFFALLCLCTVEALRSIWKEAFVHHSSTALACSRVQSIIKHVSTNSWSWQPTSSLVIALAAPDTGSTRFKCGRGRTFGSRW</sequence>
<keyword evidence="2" id="KW-1185">Reference proteome</keyword>
<reference evidence="1 2" key="1">
    <citation type="journal article" date="2019" name="Nat. Ecol. Evol.">
        <title>Megaphylogeny resolves global patterns of mushroom evolution.</title>
        <authorList>
            <person name="Varga T."/>
            <person name="Krizsan K."/>
            <person name="Foldi C."/>
            <person name="Dima B."/>
            <person name="Sanchez-Garcia M."/>
            <person name="Sanchez-Ramirez S."/>
            <person name="Szollosi G.J."/>
            <person name="Szarkandi J.G."/>
            <person name="Papp V."/>
            <person name="Albert L."/>
            <person name="Andreopoulos W."/>
            <person name="Angelini C."/>
            <person name="Antonin V."/>
            <person name="Barry K.W."/>
            <person name="Bougher N.L."/>
            <person name="Buchanan P."/>
            <person name="Buyck B."/>
            <person name="Bense V."/>
            <person name="Catcheside P."/>
            <person name="Chovatia M."/>
            <person name="Cooper J."/>
            <person name="Damon W."/>
            <person name="Desjardin D."/>
            <person name="Finy P."/>
            <person name="Geml J."/>
            <person name="Haridas S."/>
            <person name="Hughes K."/>
            <person name="Justo A."/>
            <person name="Karasinski D."/>
            <person name="Kautmanova I."/>
            <person name="Kiss B."/>
            <person name="Kocsube S."/>
            <person name="Kotiranta H."/>
            <person name="LaButti K.M."/>
            <person name="Lechner B.E."/>
            <person name="Liimatainen K."/>
            <person name="Lipzen A."/>
            <person name="Lukacs Z."/>
            <person name="Mihaltcheva S."/>
            <person name="Morgado L.N."/>
            <person name="Niskanen T."/>
            <person name="Noordeloos M.E."/>
            <person name="Ohm R.A."/>
            <person name="Ortiz-Santana B."/>
            <person name="Ovrebo C."/>
            <person name="Racz N."/>
            <person name="Riley R."/>
            <person name="Savchenko A."/>
            <person name="Shiryaev A."/>
            <person name="Soop K."/>
            <person name="Spirin V."/>
            <person name="Szebenyi C."/>
            <person name="Tomsovsky M."/>
            <person name="Tulloss R.E."/>
            <person name="Uehling J."/>
            <person name="Grigoriev I.V."/>
            <person name="Vagvolgyi C."/>
            <person name="Papp T."/>
            <person name="Martin F.M."/>
            <person name="Miettinen O."/>
            <person name="Hibbett D.S."/>
            <person name="Nagy L.G."/>
        </authorList>
    </citation>
    <scope>NUCLEOTIDE SEQUENCE [LARGE SCALE GENOMIC DNA]</scope>
    <source>
        <strain evidence="1 2">CBS 309.79</strain>
    </source>
</reference>
<proteinExistence type="predicted"/>
<protein>
    <submittedName>
        <fullName evidence="1">Uncharacterized protein</fullName>
    </submittedName>
</protein>